<keyword evidence="5" id="KW-1185">Reference proteome</keyword>
<sequence length="278" mass="31442">MATLFGEVVYPSSRAFWTEDEDDETSGNIESLPTFTVDYSSDAPAKIKNLIVTETHLIVDFTKEYITKNANQICTIKSTISSNNNPSKLYKVKDDLYVLIVCPDIDLTQAGDFVESISGLLQKCENIIAVTCNHISQLKTIEDIHGPAFMRTLCTRKFSNQQKITISTLKQPNIVSGVAAGVVAYAEIMDLSATLNVLYLDGFQLDSESAAPLMKLFSNLTNYKFDNFTSMGKHFFNKGNLYMYTNVFFLFYQLIIHSRYKEENKIVYTLRKNTLMNI</sequence>
<reference evidence="4" key="2">
    <citation type="submission" date="2023-03" db="EMBL/GenBank/DDBJ databases">
        <authorList>
            <person name="Inwood S.N."/>
            <person name="Skelly J.G."/>
            <person name="Guhlin J."/>
            <person name="Harrop T.W.R."/>
            <person name="Goldson S.G."/>
            <person name="Dearden P.K."/>
        </authorList>
    </citation>
    <scope>NUCLEOTIDE SEQUENCE</scope>
    <source>
        <strain evidence="4">Irish</strain>
        <tissue evidence="4">Whole body</tissue>
    </source>
</reference>
<dbReference type="GO" id="GO:0005783">
    <property type="term" value="C:endoplasmic reticulum"/>
    <property type="evidence" value="ECO:0007669"/>
    <property type="project" value="InterPro"/>
</dbReference>
<evidence type="ECO:0000256" key="3">
    <source>
        <dbReference type="ARBA" id="ARBA00023186"/>
    </source>
</evidence>
<dbReference type="InterPro" id="IPR016565">
    <property type="entry name" value="Proteasome_assmbl_chp_1"/>
</dbReference>
<evidence type="ECO:0000313" key="4">
    <source>
        <dbReference type="EMBL" id="KAK0157642.1"/>
    </source>
</evidence>
<name>A0AA39C4C2_9HYME</name>
<dbReference type="PANTHER" id="PTHR15069:SF1">
    <property type="entry name" value="PROTEASOME ASSEMBLY CHAPERONE 1"/>
    <property type="match status" value="1"/>
</dbReference>
<comment type="similarity">
    <text evidence="1">Belongs to the PSMG1 family.</text>
</comment>
<dbReference type="EMBL" id="JAQQBS010001425">
    <property type="protein sequence ID" value="KAK0157642.1"/>
    <property type="molecule type" value="Genomic_DNA"/>
</dbReference>
<gene>
    <name evidence="4" type="ORF">PV328_011354</name>
</gene>
<dbReference type="PANTHER" id="PTHR15069">
    <property type="entry name" value="PROTEASOME ASSEMBLY CHAPERONE 1"/>
    <property type="match status" value="1"/>
</dbReference>
<dbReference type="Pfam" id="PF16094">
    <property type="entry name" value="PAC1"/>
    <property type="match status" value="1"/>
</dbReference>
<dbReference type="Proteomes" id="UP001168990">
    <property type="component" value="Unassembled WGS sequence"/>
</dbReference>
<keyword evidence="3" id="KW-0143">Chaperone</keyword>
<evidence type="ECO:0000313" key="5">
    <source>
        <dbReference type="Proteomes" id="UP001168990"/>
    </source>
</evidence>
<dbReference type="AlphaFoldDB" id="A0AA39C4C2"/>
<dbReference type="GO" id="GO:0080129">
    <property type="term" value="P:proteasome core complex assembly"/>
    <property type="evidence" value="ECO:0007669"/>
    <property type="project" value="TreeGrafter"/>
</dbReference>
<evidence type="ECO:0000256" key="2">
    <source>
        <dbReference type="ARBA" id="ARBA00019180"/>
    </source>
</evidence>
<dbReference type="GO" id="GO:0070628">
    <property type="term" value="F:proteasome binding"/>
    <property type="evidence" value="ECO:0007669"/>
    <property type="project" value="TreeGrafter"/>
</dbReference>
<reference evidence="4" key="1">
    <citation type="journal article" date="2023" name="bioRxiv">
        <title>Scaffold-level genome assemblies of two parasitoid biocontrol wasps reveal the parthenogenesis mechanism and an associated novel virus.</title>
        <authorList>
            <person name="Inwood S."/>
            <person name="Skelly J."/>
            <person name="Guhlin J."/>
            <person name="Harrop T."/>
            <person name="Goldson S."/>
            <person name="Dearden P."/>
        </authorList>
    </citation>
    <scope>NUCLEOTIDE SEQUENCE</scope>
    <source>
        <strain evidence="4">Irish</strain>
        <tissue evidence="4">Whole body</tissue>
    </source>
</reference>
<comment type="caution">
    <text evidence="4">The sequence shown here is derived from an EMBL/GenBank/DDBJ whole genome shotgun (WGS) entry which is preliminary data.</text>
</comment>
<organism evidence="4 5">
    <name type="scientific">Microctonus aethiopoides</name>
    <dbReference type="NCBI Taxonomy" id="144406"/>
    <lineage>
        <taxon>Eukaryota</taxon>
        <taxon>Metazoa</taxon>
        <taxon>Ecdysozoa</taxon>
        <taxon>Arthropoda</taxon>
        <taxon>Hexapoda</taxon>
        <taxon>Insecta</taxon>
        <taxon>Pterygota</taxon>
        <taxon>Neoptera</taxon>
        <taxon>Endopterygota</taxon>
        <taxon>Hymenoptera</taxon>
        <taxon>Apocrita</taxon>
        <taxon>Ichneumonoidea</taxon>
        <taxon>Braconidae</taxon>
        <taxon>Euphorinae</taxon>
        <taxon>Microctonus</taxon>
    </lineage>
</organism>
<protein>
    <recommendedName>
        <fullName evidence="2">Proteasome assembly chaperone 1</fullName>
    </recommendedName>
</protein>
<evidence type="ECO:0000256" key="1">
    <source>
        <dbReference type="ARBA" id="ARBA00005261"/>
    </source>
</evidence>
<proteinExistence type="inferred from homology"/>
<accession>A0AA39C4C2</accession>